<dbReference type="Pfam" id="PF13340">
    <property type="entry name" value="DUF4096"/>
    <property type="match status" value="1"/>
</dbReference>
<proteinExistence type="predicted"/>
<evidence type="ECO:0000313" key="2">
    <source>
        <dbReference type="EMBL" id="KKK59633.1"/>
    </source>
</evidence>
<organism evidence="2">
    <name type="scientific">marine sediment metagenome</name>
    <dbReference type="NCBI Taxonomy" id="412755"/>
    <lineage>
        <taxon>unclassified sequences</taxon>
        <taxon>metagenomes</taxon>
        <taxon>ecological metagenomes</taxon>
    </lineage>
</organism>
<dbReference type="PANTHER" id="PTHR46637:SF1">
    <property type="entry name" value="BLL5188 PROTEIN"/>
    <property type="match status" value="1"/>
</dbReference>
<dbReference type="NCBIfam" id="NF033580">
    <property type="entry name" value="transpos_IS5_3"/>
    <property type="match status" value="1"/>
</dbReference>
<dbReference type="InterPro" id="IPR052909">
    <property type="entry name" value="Transposase_6_like"/>
</dbReference>
<accession>A0A0F8WSG9</accession>
<dbReference type="InterPro" id="IPR025161">
    <property type="entry name" value="IS402-like_dom"/>
</dbReference>
<dbReference type="EMBL" id="LAZR01063372">
    <property type="protein sequence ID" value="KKK59633.1"/>
    <property type="molecule type" value="Genomic_DNA"/>
</dbReference>
<gene>
    <name evidence="2" type="ORF">LCGC14_3032450</name>
</gene>
<comment type="caution">
    <text evidence="2">The sequence shown here is derived from an EMBL/GenBank/DDBJ whole genome shotgun (WGS) entry which is preliminary data.</text>
</comment>
<protein>
    <recommendedName>
        <fullName evidence="1">Insertion element IS402-like domain-containing protein</fullName>
    </recommendedName>
</protein>
<dbReference type="PANTHER" id="PTHR46637">
    <property type="entry name" value="TIS1421-TRANSPOSASE PROTEIN A"/>
    <property type="match status" value="1"/>
</dbReference>
<evidence type="ECO:0000259" key="1">
    <source>
        <dbReference type="Pfam" id="PF13340"/>
    </source>
</evidence>
<feature type="domain" description="Insertion element IS402-like" evidence="1">
    <location>
        <begin position="6"/>
        <end position="79"/>
    </location>
</feature>
<dbReference type="AlphaFoldDB" id="A0A0F8WSG9"/>
<name>A0A0F8WSG9_9ZZZZ</name>
<sequence length="121" mass="13823">MTRLTLSDAQWAKIAPYCAGKETDVGRTAVNNRLFIEAVLWIVRTGSPWRDLPPEFGNWNSVYKRYRRWVKSDRFSKLFNALNDSDLEYAMIDGTIVKVHRHGQGAKGGLVIRQLANQEAV</sequence>
<reference evidence="2" key="1">
    <citation type="journal article" date="2015" name="Nature">
        <title>Complex archaea that bridge the gap between prokaryotes and eukaryotes.</title>
        <authorList>
            <person name="Spang A."/>
            <person name="Saw J.H."/>
            <person name="Jorgensen S.L."/>
            <person name="Zaremba-Niedzwiedzka K."/>
            <person name="Martijn J."/>
            <person name="Lind A.E."/>
            <person name="van Eijk R."/>
            <person name="Schleper C."/>
            <person name="Guy L."/>
            <person name="Ettema T.J."/>
        </authorList>
    </citation>
    <scope>NUCLEOTIDE SEQUENCE</scope>
</reference>